<evidence type="ECO:0000256" key="4">
    <source>
        <dbReference type="ARBA" id="ARBA00023277"/>
    </source>
</evidence>
<evidence type="ECO:0000256" key="2">
    <source>
        <dbReference type="ARBA" id="ARBA00006206"/>
    </source>
</evidence>
<evidence type="ECO:0000256" key="5">
    <source>
        <dbReference type="PIRNR" id="PIRNR005096"/>
    </source>
</evidence>
<dbReference type="GO" id="GO:0030246">
    <property type="term" value="F:carbohydrate binding"/>
    <property type="evidence" value="ECO:0007669"/>
    <property type="project" value="InterPro"/>
</dbReference>
<dbReference type="Gene3D" id="2.70.98.10">
    <property type="match status" value="1"/>
</dbReference>
<dbReference type="UniPathway" id="UPA00242"/>
<evidence type="ECO:0000256" key="8">
    <source>
        <dbReference type="PIRSR" id="PIRSR005096-3"/>
    </source>
</evidence>
<gene>
    <name evidence="9" type="ORF">LT85_1348</name>
</gene>
<evidence type="ECO:0000313" key="9">
    <source>
        <dbReference type="EMBL" id="AIY40506.1"/>
    </source>
</evidence>
<feature type="binding site" evidence="7">
    <location>
        <position position="244"/>
    </location>
    <ligand>
        <name>beta-D-galactose</name>
        <dbReference type="ChEBI" id="CHEBI:27667"/>
    </ligand>
</feature>
<dbReference type="CDD" id="cd09019">
    <property type="entry name" value="galactose_mutarotase_like"/>
    <property type="match status" value="1"/>
</dbReference>
<feature type="binding site" evidence="8">
    <location>
        <begin position="174"/>
        <end position="176"/>
    </location>
    <ligand>
        <name>beta-D-galactose</name>
        <dbReference type="ChEBI" id="CHEBI:27667"/>
    </ligand>
</feature>
<comment type="catalytic activity">
    <reaction evidence="5">
        <text>alpha-D-glucose = beta-D-glucose</text>
        <dbReference type="Rhea" id="RHEA:10264"/>
        <dbReference type="ChEBI" id="CHEBI:15903"/>
        <dbReference type="ChEBI" id="CHEBI:17925"/>
        <dbReference type="EC" id="5.1.3.3"/>
    </reaction>
</comment>
<evidence type="ECO:0000256" key="1">
    <source>
        <dbReference type="ARBA" id="ARBA00005028"/>
    </source>
</evidence>
<organism evidence="9 10">
    <name type="scientific">Collimonas arenae</name>
    <dbReference type="NCBI Taxonomy" id="279058"/>
    <lineage>
        <taxon>Bacteria</taxon>
        <taxon>Pseudomonadati</taxon>
        <taxon>Pseudomonadota</taxon>
        <taxon>Betaproteobacteria</taxon>
        <taxon>Burkholderiales</taxon>
        <taxon>Oxalobacteraceae</taxon>
        <taxon>Collimonas</taxon>
    </lineage>
</organism>
<sequence length="355" mass="38378">MTHASITSTAADHGVTLYTLRNAHDMRVTISDRGATLVSWWAPDRYGRVADILLGYPDCEGYQSNPPYFGGLIGRWGNRIANGRFTLDGADYLVDRNEGNNHLHGGDAGFHLAPWRASVEPEGLRLTLESAEGDAGYPGNVQVSVLYSLDDDGRLSIDYSASSDAPTPLNLTSHGYFNLNGGSADIYDHILAIAADQYLQIDTQLIPIDAATVAGSAFDFRQPAPIGPRLAWPDLQLKVAGGFDHCYCLRPQHPGLPVPGQIRNAQPLREVATVYDPGSGRLLSVSTTENGLQFYSGNFLAGVQGRGAGAYAKHDGFCLEAQAYPNQINGPDAEAVILRPGQLYRQTTTYQLTVR</sequence>
<dbReference type="InterPro" id="IPR015443">
    <property type="entry name" value="Aldose_1-epimerase"/>
</dbReference>
<dbReference type="InterPro" id="IPR011013">
    <property type="entry name" value="Gal_mutarotase_sf_dom"/>
</dbReference>
<dbReference type="InterPro" id="IPR008183">
    <property type="entry name" value="Aldose_1/G6P_1-epimerase"/>
</dbReference>
<comment type="pathway">
    <text evidence="1 5">Carbohydrate metabolism; hexose metabolism.</text>
</comment>
<evidence type="ECO:0000256" key="3">
    <source>
        <dbReference type="ARBA" id="ARBA00023235"/>
    </source>
</evidence>
<accession>A0A0A1F7J6</accession>
<dbReference type="AlphaFoldDB" id="A0A0A1F7J6"/>
<dbReference type="GO" id="GO:0033499">
    <property type="term" value="P:galactose catabolic process via UDP-galactose, Leloir pathway"/>
    <property type="evidence" value="ECO:0007669"/>
    <property type="project" value="TreeGrafter"/>
</dbReference>
<dbReference type="OrthoDB" id="9779408at2"/>
<dbReference type="HOGENOM" id="CLU_031753_2_0_4"/>
<comment type="similarity">
    <text evidence="2 5">Belongs to the aldose epimerase family.</text>
</comment>
<dbReference type="Proteomes" id="UP000030302">
    <property type="component" value="Chromosome"/>
</dbReference>
<dbReference type="GO" id="GO:0006006">
    <property type="term" value="P:glucose metabolic process"/>
    <property type="evidence" value="ECO:0007669"/>
    <property type="project" value="TreeGrafter"/>
</dbReference>
<feature type="active site" description="Proton donor" evidence="6">
    <location>
        <position position="174"/>
    </location>
</feature>
<evidence type="ECO:0000256" key="6">
    <source>
        <dbReference type="PIRSR" id="PIRSR005096-1"/>
    </source>
</evidence>
<name>A0A0A1F7J6_9BURK</name>
<keyword evidence="4 5" id="KW-0119">Carbohydrate metabolism</keyword>
<evidence type="ECO:0000256" key="7">
    <source>
        <dbReference type="PIRSR" id="PIRSR005096-2"/>
    </source>
</evidence>
<dbReference type="PANTHER" id="PTHR10091">
    <property type="entry name" value="ALDOSE-1-EPIMERASE"/>
    <property type="match status" value="1"/>
</dbReference>
<dbReference type="KEGG" id="care:LT85_1348"/>
<evidence type="ECO:0000313" key="10">
    <source>
        <dbReference type="Proteomes" id="UP000030302"/>
    </source>
</evidence>
<feature type="binding site" evidence="8">
    <location>
        <begin position="78"/>
        <end position="79"/>
    </location>
    <ligand>
        <name>beta-D-galactose</name>
        <dbReference type="ChEBI" id="CHEBI:27667"/>
    </ligand>
</feature>
<dbReference type="NCBIfam" id="NF008277">
    <property type="entry name" value="PRK11055.1"/>
    <property type="match status" value="1"/>
</dbReference>
<proteinExistence type="inferred from homology"/>
<feature type="active site" description="Proton acceptor" evidence="6">
    <location>
        <position position="320"/>
    </location>
</feature>
<dbReference type="Pfam" id="PF01263">
    <property type="entry name" value="Aldose_epim"/>
    <property type="match status" value="1"/>
</dbReference>
<dbReference type="PIRSF" id="PIRSF005096">
    <property type="entry name" value="GALM"/>
    <property type="match status" value="1"/>
</dbReference>
<dbReference type="RefSeq" id="WP_038486857.1">
    <property type="nucleotide sequence ID" value="NZ_CP009962.1"/>
</dbReference>
<dbReference type="GO" id="GO:0004034">
    <property type="term" value="F:aldose 1-epimerase activity"/>
    <property type="evidence" value="ECO:0007669"/>
    <property type="project" value="UniProtKB-EC"/>
</dbReference>
<reference evidence="10" key="1">
    <citation type="journal article" date="2014" name="Soil Biol. Biochem.">
        <title>Structure and function of bacterial communities in ageing soils: Insights from the Mendocino ecological staircase.</title>
        <authorList>
            <person name="Uroz S."/>
            <person name="Tech J.J."/>
            <person name="Sawaya N.A."/>
            <person name="Frey-Klett P."/>
            <person name="Leveau J.H.J."/>
        </authorList>
    </citation>
    <scope>NUCLEOTIDE SEQUENCE [LARGE SCALE GENOMIC DNA]</scope>
    <source>
        <strain evidence="10">Cal35</strain>
    </source>
</reference>
<dbReference type="PANTHER" id="PTHR10091:SF0">
    <property type="entry name" value="GALACTOSE MUTAROTASE"/>
    <property type="match status" value="1"/>
</dbReference>
<dbReference type="SUPFAM" id="SSF74650">
    <property type="entry name" value="Galactose mutarotase-like"/>
    <property type="match status" value="1"/>
</dbReference>
<dbReference type="InterPro" id="IPR047215">
    <property type="entry name" value="Galactose_mutarotase-like"/>
</dbReference>
<dbReference type="EMBL" id="CP009962">
    <property type="protein sequence ID" value="AIY40506.1"/>
    <property type="molecule type" value="Genomic_DNA"/>
</dbReference>
<protein>
    <recommendedName>
        <fullName evidence="5">Aldose 1-epimerase</fullName>
        <ecNumber evidence="5">5.1.3.3</ecNumber>
    </recommendedName>
</protein>
<keyword evidence="3 5" id="KW-0413">Isomerase</keyword>
<keyword evidence="10" id="KW-1185">Reference proteome</keyword>
<dbReference type="EC" id="5.1.3.3" evidence="5"/>
<dbReference type="InterPro" id="IPR014718">
    <property type="entry name" value="GH-type_carb-bd"/>
</dbReference>
<dbReference type="STRING" id="279058.LT85_1348"/>